<dbReference type="GeneID" id="184332"/>
<dbReference type="WormBase" id="F11A5.5b">
    <property type="protein sequence ID" value="CE40938"/>
    <property type="gene ID" value="WBGene00008673"/>
</dbReference>
<dbReference type="InterPro" id="IPR052501">
    <property type="entry name" value="Alpha-1-2_FucT"/>
</dbReference>
<dbReference type="PhylomeDB" id="A5JYZ0"/>
<keyword evidence="3" id="KW-0472">Membrane</keyword>
<dbReference type="ExpressionAtlas" id="A5JYZ0">
    <property type="expression patterns" value="differential"/>
</dbReference>
<dbReference type="OMA" id="YFEDMID"/>
<dbReference type="SMR" id="A5JYZ0"/>
<dbReference type="eggNOG" id="ENOG502S316">
    <property type="taxonomic scope" value="Eukaryota"/>
</dbReference>
<dbReference type="RefSeq" id="NP_001122908.1">
    <property type="nucleotide sequence ID" value="NM_001129436.2"/>
</dbReference>
<dbReference type="Pfam" id="PF01531">
    <property type="entry name" value="Glyco_transf_11"/>
    <property type="match status" value="1"/>
</dbReference>
<evidence type="ECO:0000256" key="3">
    <source>
        <dbReference type="SAM" id="Phobius"/>
    </source>
</evidence>
<dbReference type="AGR" id="WB:WBGene00008673"/>
<dbReference type="CDD" id="cd11301">
    <property type="entry name" value="Fut1_Fut2_like"/>
    <property type="match status" value="1"/>
</dbReference>
<dbReference type="GO" id="GO:0008107">
    <property type="term" value="F:galactoside 2-alpha-L-fucosyltransferase activity"/>
    <property type="evidence" value="ECO:0007669"/>
    <property type="project" value="InterPro"/>
</dbReference>
<dbReference type="PaxDb" id="6239-F11A5.5b"/>
<keyword evidence="3" id="KW-1133">Transmembrane helix</keyword>
<dbReference type="FunCoup" id="A5JYZ0">
    <property type="interactions" value="1"/>
</dbReference>
<keyword evidence="1" id="KW-0328">Glycosyltransferase</keyword>
<reference evidence="4 5" key="1">
    <citation type="journal article" date="1998" name="Science">
        <title>Genome sequence of the nematode C. elegans: a platform for investigating biology.</title>
        <authorList>
            <consortium name="The C. elegans sequencing consortium"/>
            <person name="Sulson J.E."/>
            <person name="Waterston R."/>
        </authorList>
    </citation>
    <scope>NUCLEOTIDE SEQUENCE [LARGE SCALE GENOMIC DNA]</scope>
    <source>
        <strain evidence="4 5">Bristol N2</strain>
    </source>
</reference>
<dbReference type="GO" id="GO:0005975">
    <property type="term" value="P:carbohydrate metabolic process"/>
    <property type="evidence" value="ECO:0007669"/>
    <property type="project" value="InterPro"/>
</dbReference>
<dbReference type="PANTHER" id="PTHR22898:SF14">
    <property type="entry name" value="L-FUCOSYLTRANSFERASE"/>
    <property type="match status" value="1"/>
</dbReference>
<feature type="transmembrane region" description="Helical" evidence="3">
    <location>
        <begin position="33"/>
        <end position="52"/>
    </location>
</feature>
<evidence type="ECO:0000313" key="6">
    <source>
        <dbReference type="WormBase" id="F11A5.5b"/>
    </source>
</evidence>
<dbReference type="UCSC" id="F11A5.5b">
    <property type="organism name" value="c. elegans"/>
</dbReference>
<accession>A5JYZ0</accession>
<evidence type="ECO:0000313" key="4">
    <source>
        <dbReference type="EMBL" id="CAN86918.1"/>
    </source>
</evidence>
<sequence>MATRMLEIFRLTIKNENGLFFATYSKKAVKSPLFWMILVYSIFTVFLIRAMHEEDPMEVPYPPAQINFRTSRKYISSNYASSSRLGNHLFELASVLSISRELQRVPTFFIENCYHEKMWEDSNTLIPGLMNHFLIINGSVPSSVKRVKFHQKCCTFDDPSLLDNYEDEYLHLTGTHYQSWKYFSHMRNELIGYLKTTENTYMDLPKSGENTFITCVHVRRGDFLRVGFHVADENFIRSSLNLISRQVAKRANTATVFFGDDYEFMDSLRNRTSKINAFVSQNSPADDLLYAKSNCDVVLITAAHSTFGWWMGYFSKGNRVYYTDIQFTKDWILETGEFISEDYYLPHWTPLKYAGSDNFTVIQSFK</sequence>
<dbReference type="KEGG" id="cel:CELE_F11A5.5"/>
<dbReference type="CTD" id="184332"/>
<keyword evidence="3" id="KW-0812">Transmembrane</keyword>
<dbReference type="GO" id="GO:0016020">
    <property type="term" value="C:membrane"/>
    <property type="evidence" value="ECO:0007669"/>
    <property type="project" value="InterPro"/>
</dbReference>
<dbReference type="OrthoDB" id="3226at2759"/>
<evidence type="ECO:0000256" key="2">
    <source>
        <dbReference type="ARBA" id="ARBA00022679"/>
    </source>
</evidence>
<keyword evidence="2" id="KW-0808">Transferase</keyword>
<evidence type="ECO:0000256" key="1">
    <source>
        <dbReference type="ARBA" id="ARBA00022676"/>
    </source>
</evidence>
<proteinExistence type="predicted"/>
<dbReference type="InterPro" id="IPR002516">
    <property type="entry name" value="Glyco_trans_11"/>
</dbReference>
<dbReference type="Proteomes" id="UP000001940">
    <property type="component" value="Chromosome V"/>
</dbReference>
<name>A5JYZ0_CAEEL</name>
<dbReference type="Bgee" id="WBGene00008673">
    <property type="expression patterns" value="Expressed in embryo"/>
</dbReference>
<gene>
    <name evidence="4" type="ORF">CELE_F11A5.5</name>
    <name evidence="4 6" type="ORF">F11A5.5</name>
</gene>
<dbReference type="EMBL" id="BX284605">
    <property type="protein sequence ID" value="CAN86918.1"/>
    <property type="molecule type" value="Genomic_DNA"/>
</dbReference>
<protein>
    <submittedName>
        <fullName evidence="4">L-Fucosyltransferase</fullName>
    </submittedName>
</protein>
<evidence type="ECO:0000313" key="5">
    <source>
        <dbReference type="Proteomes" id="UP000001940"/>
    </source>
</evidence>
<dbReference type="AlphaFoldDB" id="A5JYZ0"/>
<organism evidence="4 5">
    <name type="scientific">Caenorhabditis elegans</name>
    <dbReference type="NCBI Taxonomy" id="6239"/>
    <lineage>
        <taxon>Eukaryota</taxon>
        <taxon>Metazoa</taxon>
        <taxon>Ecdysozoa</taxon>
        <taxon>Nematoda</taxon>
        <taxon>Chromadorea</taxon>
        <taxon>Rhabditida</taxon>
        <taxon>Rhabditina</taxon>
        <taxon>Rhabditomorpha</taxon>
        <taxon>Rhabditoidea</taxon>
        <taxon>Rhabditidae</taxon>
        <taxon>Peloderinae</taxon>
        <taxon>Caenorhabditis</taxon>
    </lineage>
</organism>
<dbReference type="CAZy" id="GT11">
    <property type="family name" value="Glycosyltransferase Family 11"/>
</dbReference>
<dbReference type="InParanoid" id="A5JYZ0"/>
<keyword evidence="5" id="KW-1185">Reference proteome</keyword>
<dbReference type="PANTHER" id="PTHR22898">
    <property type="entry name" value="UNCHARACTERIZED GLYCOSOL TRANSFERASE-RELATED"/>
    <property type="match status" value="1"/>
</dbReference>